<dbReference type="Proteomes" id="UP000198430">
    <property type="component" value="Unassembled WGS sequence"/>
</dbReference>
<gene>
    <name evidence="3" type="ORF">IWT140_02223</name>
</gene>
<comment type="caution">
    <text evidence="3">The sequence shown here is derived from an EMBL/GenBank/DDBJ whole genome shotgun (WGS) entry which is preliminary data.</text>
</comment>
<dbReference type="InterPro" id="IPR001650">
    <property type="entry name" value="Helicase_C-like"/>
</dbReference>
<sequence>MIELYDYQQRIVNETRQSLAHGNRGVVIISPPGSGKSVIISEIARLTVNKGGIVLFTVHRQELINQIRNSFEQAGVDMTHVILLTVMKVAHRLAILPKPSLIIVDETHHSLAKTYRKIYDYYADVPRLGFTGTLWRMNGQGFQDIYSDIVEGPSTEWLIEHHRLAPYRYFSVKLINDDKLKKSSTGDYTAKSMDDAVGKTIFGDVVRTYQEKTPGQKAILYAHDVEHSKQIAKSFNDAGIPAAHADAKTPTAERLKIMDDFKSGKIKILCGIDLYGEGVNVPDCSVSILLRPTESLALYLQQSMRSMRYQPGKVATIIDHVANYTRFGLPDDDRDWSLMDRKKKQHKNDATPIRTCEFCYAVIPASANICPICGKERVIEQSESEIEEDNSVELERIHGKLDMKADYNSVRYARMKPADAQNMEDLQGIAKARHYKPGWVFYQAKNRGFIKTKVH</sequence>
<dbReference type="SMART" id="SM00487">
    <property type="entry name" value="DEXDc"/>
    <property type="match status" value="1"/>
</dbReference>
<dbReference type="GO" id="GO:0005524">
    <property type="term" value="F:ATP binding"/>
    <property type="evidence" value="ECO:0007669"/>
    <property type="project" value="InterPro"/>
</dbReference>
<dbReference type="Gene3D" id="3.40.50.300">
    <property type="entry name" value="P-loop containing nucleotide triphosphate hydrolases"/>
    <property type="match status" value="2"/>
</dbReference>
<organism evidence="3 4">
    <name type="scientific">Secundilactobacillus pentosiphilus</name>
    <dbReference type="NCBI Taxonomy" id="1714682"/>
    <lineage>
        <taxon>Bacteria</taxon>
        <taxon>Bacillati</taxon>
        <taxon>Bacillota</taxon>
        <taxon>Bacilli</taxon>
        <taxon>Lactobacillales</taxon>
        <taxon>Lactobacillaceae</taxon>
        <taxon>Secundilactobacillus</taxon>
    </lineage>
</organism>
<dbReference type="PANTHER" id="PTHR47396">
    <property type="entry name" value="TYPE I RESTRICTION ENZYME ECOKI R PROTEIN"/>
    <property type="match status" value="1"/>
</dbReference>
<dbReference type="GO" id="GO:0016787">
    <property type="term" value="F:hydrolase activity"/>
    <property type="evidence" value="ECO:0007669"/>
    <property type="project" value="InterPro"/>
</dbReference>
<evidence type="ECO:0000313" key="3">
    <source>
        <dbReference type="EMBL" id="GAX04581.1"/>
    </source>
</evidence>
<dbReference type="PROSITE" id="PS51194">
    <property type="entry name" value="HELICASE_CTER"/>
    <property type="match status" value="1"/>
</dbReference>
<dbReference type="InterPro" id="IPR006935">
    <property type="entry name" value="Helicase/UvrB_N"/>
</dbReference>
<evidence type="ECO:0000313" key="4">
    <source>
        <dbReference type="Proteomes" id="UP000198430"/>
    </source>
</evidence>
<dbReference type="SUPFAM" id="SSF52540">
    <property type="entry name" value="P-loop containing nucleoside triphosphate hydrolases"/>
    <property type="match status" value="1"/>
</dbReference>
<dbReference type="AlphaFoldDB" id="A0A1Z5IT31"/>
<dbReference type="InterPro" id="IPR014001">
    <property type="entry name" value="Helicase_ATP-bd"/>
</dbReference>
<accession>A0A1Z5IT31</accession>
<dbReference type="PROSITE" id="PS51192">
    <property type="entry name" value="HELICASE_ATP_BIND_1"/>
    <property type="match status" value="1"/>
</dbReference>
<dbReference type="EMBL" id="BCMH01000023">
    <property type="protein sequence ID" value="GAX04581.1"/>
    <property type="molecule type" value="Genomic_DNA"/>
</dbReference>
<dbReference type="SMART" id="SM00490">
    <property type="entry name" value="HELICc"/>
    <property type="match status" value="1"/>
</dbReference>
<keyword evidence="3" id="KW-0547">Nucleotide-binding</keyword>
<keyword evidence="4" id="KW-1185">Reference proteome</keyword>
<name>A0A1Z5IT31_9LACO</name>
<keyword evidence="3" id="KW-0067">ATP-binding</keyword>
<evidence type="ECO:0000259" key="1">
    <source>
        <dbReference type="PROSITE" id="PS51192"/>
    </source>
</evidence>
<keyword evidence="3" id="KW-0378">Hydrolase</keyword>
<dbReference type="InterPro" id="IPR027417">
    <property type="entry name" value="P-loop_NTPase"/>
</dbReference>
<dbReference type="PANTHER" id="PTHR47396:SF1">
    <property type="entry name" value="ATP-DEPENDENT HELICASE IRC3-RELATED"/>
    <property type="match status" value="1"/>
</dbReference>
<dbReference type="GO" id="GO:0005829">
    <property type="term" value="C:cytosol"/>
    <property type="evidence" value="ECO:0007669"/>
    <property type="project" value="TreeGrafter"/>
</dbReference>
<dbReference type="RefSeq" id="WP_089089532.1">
    <property type="nucleotide sequence ID" value="NZ_BCMH01000023.1"/>
</dbReference>
<dbReference type="Pfam" id="PF00271">
    <property type="entry name" value="Helicase_C"/>
    <property type="match status" value="1"/>
</dbReference>
<keyword evidence="3" id="KW-0347">Helicase</keyword>
<reference evidence="3 4" key="1">
    <citation type="submission" date="2015-11" db="EMBL/GenBank/DDBJ databases">
        <title>Draft genome sequences of new species of the genus Lactobacillus isolated from orchardgrass silage.</title>
        <authorList>
            <person name="Tohno M."/>
            <person name="Tanizawa Y."/>
            <person name="Arita M."/>
        </authorList>
    </citation>
    <scope>NUCLEOTIDE SEQUENCE [LARGE SCALE GENOMIC DNA]</scope>
    <source>
        <strain evidence="3 4">IWT140</strain>
    </source>
</reference>
<dbReference type="InterPro" id="IPR050742">
    <property type="entry name" value="Helicase_Restrict-Modif_Enz"/>
</dbReference>
<proteinExistence type="predicted"/>
<feature type="domain" description="Helicase C-terminal" evidence="2">
    <location>
        <begin position="204"/>
        <end position="359"/>
    </location>
</feature>
<feature type="domain" description="Helicase ATP-binding" evidence="1">
    <location>
        <begin position="17"/>
        <end position="152"/>
    </location>
</feature>
<protein>
    <submittedName>
        <fullName evidence="3">Phage helicase</fullName>
    </submittedName>
</protein>
<dbReference type="GO" id="GO:0004386">
    <property type="term" value="F:helicase activity"/>
    <property type="evidence" value="ECO:0007669"/>
    <property type="project" value="UniProtKB-KW"/>
</dbReference>
<dbReference type="Pfam" id="PF04851">
    <property type="entry name" value="ResIII"/>
    <property type="match status" value="2"/>
</dbReference>
<evidence type="ECO:0000259" key="2">
    <source>
        <dbReference type="PROSITE" id="PS51194"/>
    </source>
</evidence>
<dbReference type="GO" id="GO:0003677">
    <property type="term" value="F:DNA binding"/>
    <property type="evidence" value="ECO:0007669"/>
    <property type="project" value="InterPro"/>
</dbReference>